<keyword evidence="3" id="KW-1185">Reference proteome</keyword>
<evidence type="ECO:0000313" key="3">
    <source>
        <dbReference type="Proteomes" id="UP000436088"/>
    </source>
</evidence>
<protein>
    <submittedName>
        <fullName evidence="2">Uncharacterized protein</fullName>
    </submittedName>
</protein>
<dbReference type="Proteomes" id="UP000436088">
    <property type="component" value="Unassembled WGS sequence"/>
</dbReference>
<dbReference type="EMBL" id="VEPZ02001514">
    <property type="protein sequence ID" value="KAE8670216.1"/>
    <property type="molecule type" value="Genomic_DNA"/>
</dbReference>
<name>A0A6A2Y3H0_HIBSY</name>
<reference evidence="2" key="1">
    <citation type="submission" date="2019-09" db="EMBL/GenBank/DDBJ databases">
        <title>Draft genome information of white flower Hibiscus syriacus.</title>
        <authorList>
            <person name="Kim Y.-M."/>
        </authorList>
    </citation>
    <scope>NUCLEOTIDE SEQUENCE [LARGE SCALE GENOMIC DNA]</scope>
    <source>
        <strain evidence="2">YM2019G1</strain>
    </source>
</reference>
<gene>
    <name evidence="2" type="ORF">F3Y22_tig00112184pilonHSYRG00015</name>
</gene>
<organism evidence="2 3">
    <name type="scientific">Hibiscus syriacus</name>
    <name type="common">Rose of Sharon</name>
    <dbReference type="NCBI Taxonomy" id="106335"/>
    <lineage>
        <taxon>Eukaryota</taxon>
        <taxon>Viridiplantae</taxon>
        <taxon>Streptophyta</taxon>
        <taxon>Embryophyta</taxon>
        <taxon>Tracheophyta</taxon>
        <taxon>Spermatophyta</taxon>
        <taxon>Magnoliopsida</taxon>
        <taxon>eudicotyledons</taxon>
        <taxon>Gunneridae</taxon>
        <taxon>Pentapetalae</taxon>
        <taxon>rosids</taxon>
        <taxon>malvids</taxon>
        <taxon>Malvales</taxon>
        <taxon>Malvaceae</taxon>
        <taxon>Malvoideae</taxon>
        <taxon>Hibiscus</taxon>
    </lineage>
</organism>
<evidence type="ECO:0000313" key="2">
    <source>
        <dbReference type="EMBL" id="KAE8670216.1"/>
    </source>
</evidence>
<feature type="region of interest" description="Disordered" evidence="1">
    <location>
        <begin position="102"/>
        <end position="123"/>
    </location>
</feature>
<dbReference type="AlphaFoldDB" id="A0A6A2Y3H0"/>
<sequence>MGWWQHHLQAPLQDLTRWEKLIGFWRHCGRADLSDGLIVNFLDLEGETEMPTWGLDCWNSSSKNMIKDNEEIIVVGAYSGKHRSLPDRLVPEMYAYFANRTSPGADKSWRRQRKKEKERRGRR</sequence>
<comment type="caution">
    <text evidence="2">The sequence shown here is derived from an EMBL/GenBank/DDBJ whole genome shotgun (WGS) entry which is preliminary data.</text>
</comment>
<proteinExistence type="predicted"/>
<feature type="compositionally biased region" description="Basic residues" evidence="1">
    <location>
        <begin position="110"/>
        <end position="123"/>
    </location>
</feature>
<evidence type="ECO:0000256" key="1">
    <source>
        <dbReference type="SAM" id="MobiDB-lite"/>
    </source>
</evidence>
<accession>A0A6A2Y3H0</accession>